<keyword evidence="8 15" id="KW-0675">Receptor</keyword>
<dbReference type="InterPro" id="IPR039426">
    <property type="entry name" value="TonB-dep_rcpt-like"/>
</dbReference>
<comment type="similarity">
    <text evidence="10 11">Belongs to the TonB-dependent receptor family.</text>
</comment>
<dbReference type="PANTHER" id="PTHR30069:SF29">
    <property type="entry name" value="HEMOGLOBIN AND HEMOGLOBIN-HAPTOGLOBIN-BINDING PROTEIN 1-RELATED"/>
    <property type="match status" value="1"/>
</dbReference>
<evidence type="ECO:0000256" key="1">
    <source>
        <dbReference type="ARBA" id="ARBA00004571"/>
    </source>
</evidence>
<feature type="chain" id="PRO_5024851867" evidence="12">
    <location>
        <begin position="22"/>
        <end position="1055"/>
    </location>
</feature>
<dbReference type="AlphaFoldDB" id="A0A653AHT1"/>
<dbReference type="GO" id="GO:0044718">
    <property type="term" value="P:siderophore transmembrane transport"/>
    <property type="evidence" value="ECO:0007669"/>
    <property type="project" value="TreeGrafter"/>
</dbReference>
<keyword evidence="5 12" id="KW-0732">Signal</keyword>
<keyword evidence="3 10" id="KW-1134">Transmembrane beta strand</keyword>
<evidence type="ECO:0000256" key="8">
    <source>
        <dbReference type="ARBA" id="ARBA00023170"/>
    </source>
</evidence>
<protein>
    <submittedName>
        <fullName evidence="15">NB-Dependent Receptor Plug</fullName>
    </submittedName>
</protein>
<feature type="domain" description="TonB-dependent receptor-like beta-barrel" evidence="13">
    <location>
        <begin position="414"/>
        <end position="870"/>
    </location>
</feature>
<dbReference type="GO" id="GO:0009279">
    <property type="term" value="C:cell outer membrane"/>
    <property type="evidence" value="ECO:0007669"/>
    <property type="project" value="UniProtKB-SubCell"/>
</dbReference>
<dbReference type="PROSITE" id="PS52016">
    <property type="entry name" value="TONB_DEPENDENT_REC_3"/>
    <property type="match status" value="1"/>
</dbReference>
<gene>
    <name evidence="15" type="primary">fepA</name>
    <name evidence="15" type="ORF">TRIP_D420154</name>
</gene>
<dbReference type="InterPro" id="IPR000531">
    <property type="entry name" value="Beta-barrel_TonB"/>
</dbReference>
<name>A0A653AHT1_9BACT</name>
<reference evidence="15" key="1">
    <citation type="submission" date="2018-07" db="EMBL/GenBank/DDBJ databases">
        <authorList>
            <consortium name="Genoscope - CEA"/>
            <person name="William W."/>
        </authorList>
    </citation>
    <scope>NUCLEOTIDE SEQUENCE</scope>
    <source>
        <strain evidence="15">IK1</strain>
    </source>
</reference>
<accession>A0A653AHT1</accession>
<evidence type="ECO:0000256" key="6">
    <source>
        <dbReference type="ARBA" id="ARBA00023077"/>
    </source>
</evidence>
<evidence type="ECO:0000256" key="7">
    <source>
        <dbReference type="ARBA" id="ARBA00023136"/>
    </source>
</evidence>
<dbReference type="InterPro" id="IPR008969">
    <property type="entry name" value="CarboxyPept-like_regulatory"/>
</dbReference>
<dbReference type="NCBIfam" id="TIGR04056">
    <property type="entry name" value="OMP_RagA_SusC"/>
    <property type="match status" value="1"/>
</dbReference>
<dbReference type="Pfam" id="PF13715">
    <property type="entry name" value="CarbopepD_reg_2"/>
    <property type="match status" value="1"/>
</dbReference>
<dbReference type="Gene3D" id="2.60.40.1120">
    <property type="entry name" value="Carboxypeptidase-like, regulatory domain"/>
    <property type="match status" value="1"/>
</dbReference>
<comment type="subcellular location">
    <subcellularLocation>
        <location evidence="1 10">Cell outer membrane</location>
        <topology evidence="1 10">Multi-pass membrane protein</topology>
    </subcellularLocation>
</comment>
<keyword evidence="9 10" id="KW-0998">Cell outer membrane</keyword>
<dbReference type="InterPro" id="IPR023996">
    <property type="entry name" value="TonB-dep_OMP_SusC/RagA"/>
</dbReference>
<evidence type="ECO:0000256" key="3">
    <source>
        <dbReference type="ARBA" id="ARBA00022452"/>
    </source>
</evidence>
<evidence type="ECO:0000313" key="15">
    <source>
        <dbReference type="EMBL" id="VBB47316.1"/>
    </source>
</evidence>
<evidence type="ECO:0000256" key="12">
    <source>
        <dbReference type="SAM" id="SignalP"/>
    </source>
</evidence>
<feature type="signal peptide" evidence="12">
    <location>
        <begin position="1"/>
        <end position="21"/>
    </location>
</feature>
<keyword evidence="6 11" id="KW-0798">TonB box</keyword>
<sequence length="1055" mass="116365">MKNKIKLLLFLFFVGSGILFAQSPLKGTVTDENGEPIVGASVLIKGTSQGTATDAEGKFTLTVPAGSKYLIISYVGMEIQEIPIVSNPRVVLVNKGSQLDEVVVTALGIKKDRKALGYAVEDVKSEELMRNKQVNVINSLSGKIAGVNVTQSSGAAGSGSQIILRGGTSASETRDNQPLFVVDGVIYDNSSSVVGNSAFDGAGSSSSTMSNRVMDINPEDIENISVLKGPAASALYGSRASAGVILITTKKGKEGAVEVNFSTKYISSWAKYLPETQTKYKRGYMEDQYDSGGNYTGTIFNNFSYNSWGEKMSASDLVYDNIGNFYQNGGIYDTNLSVSGGTKNSNFYLSGSYYDQGGIIPTTGYTKSTLRFNGEQRYGIFTFSANAAYSDAATQKTLTSAALYNSQGTGALYAVNTWSPSDDMSHYLNEDGTRYRMFGDLLDPWDERDNPYWIINKNKLYDSTERFTGNFNVKADITKWWWIAYRMGVDSYTTENHTRIAPEGAVKLEWQNGMMSDNTLRFKYLSTNLMTNLNKKLGDFDLNLMLGTSTDNTHTNTHYEMAWNFQVPNFYATDNATSDNRNFKTYLSDKRLVGVFGEFRADWRNAIFFTVTGRNDWTSTLPIENRSYFYPSFNGSVVFTEFLPKMSWLNFGKVRVSGARVGKDTGPYETNTALWPVATYIGGKVGVGNSWTRGNPYIKPEMTESTELGLELRFLDNRLKMDVAYYTNNSYNQILSPRGPQSTGYIFTSINAGNVYNKGMELAISATPVQNKVWSWETSINIAGNRGTMDGLLPGMDIMYVTDVQYGNAKAASFSGGDFMAISGSQYLRTTDGEIILDKNGMPTYDKSTAHQVGNREPKLTGGWNNTISYKNFTFNMLWEFRVGGDVFNGTKYAMTQTGTSKFSGDVRDHLVIDGVENVGTADAPVYEVRHYEWFADQAYDFNGVRMSGANIIKGYYTGYYNYETANYITKVNSLRLRTVSVSYDIPRTFLDKLKVIKRASLSASANNLLLFTNYEGDPEVAAAGSGRGGSSSVGFDYCGVPATQSVSFGMNITF</sequence>
<evidence type="ECO:0000259" key="14">
    <source>
        <dbReference type="Pfam" id="PF07715"/>
    </source>
</evidence>
<keyword evidence="7 10" id="KW-0472">Membrane</keyword>
<evidence type="ECO:0000259" key="13">
    <source>
        <dbReference type="Pfam" id="PF00593"/>
    </source>
</evidence>
<dbReference type="Pfam" id="PF00593">
    <property type="entry name" value="TonB_dep_Rec_b-barrel"/>
    <property type="match status" value="1"/>
</dbReference>
<dbReference type="SUPFAM" id="SSF56935">
    <property type="entry name" value="Porins"/>
    <property type="match status" value="1"/>
</dbReference>
<evidence type="ECO:0000256" key="4">
    <source>
        <dbReference type="ARBA" id="ARBA00022692"/>
    </source>
</evidence>
<dbReference type="InterPro" id="IPR037066">
    <property type="entry name" value="Plug_dom_sf"/>
</dbReference>
<keyword evidence="2 10" id="KW-0813">Transport</keyword>
<evidence type="ECO:0000256" key="9">
    <source>
        <dbReference type="ARBA" id="ARBA00023237"/>
    </source>
</evidence>
<dbReference type="Gene3D" id="2.40.170.20">
    <property type="entry name" value="TonB-dependent receptor, beta-barrel domain"/>
    <property type="match status" value="1"/>
</dbReference>
<organism evidence="15">
    <name type="scientific">uncultured Paludibacter sp</name>
    <dbReference type="NCBI Taxonomy" id="497635"/>
    <lineage>
        <taxon>Bacteria</taxon>
        <taxon>Pseudomonadati</taxon>
        <taxon>Bacteroidota</taxon>
        <taxon>Bacteroidia</taxon>
        <taxon>Bacteroidales</taxon>
        <taxon>Paludibacteraceae</taxon>
        <taxon>Paludibacter</taxon>
        <taxon>environmental samples</taxon>
    </lineage>
</organism>
<evidence type="ECO:0000256" key="11">
    <source>
        <dbReference type="RuleBase" id="RU003357"/>
    </source>
</evidence>
<dbReference type="Pfam" id="PF07715">
    <property type="entry name" value="Plug"/>
    <property type="match status" value="1"/>
</dbReference>
<dbReference type="InterPro" id="IPR036942">
    <property type="entry name" value="Beta-barrel_TonB_sf"/>
</dbReference>
<dbReference type="Gene3D" id="2.170.130.10">
    <property type="entry name" value="TonB-dependent receptor, plug domain"/>
    <property type="match status" value="1"/>
</dbReference>
<dbReference type="PANTHER" id="PTHR30069">
    <property type="entry name" value="TONB-DEPENDENT OUTER MEMBRANE RECEPTOR"/>
    <property type="match status" value="1"/>
</dbReference>
<proteinExistence type="inferred from homology"/>
<dbReference type="InterPro" id="IPR023997">
    <property type="entry name" value="TonB-dep_OMP_SusC/RagA_CS"/>
</dbReference>
<keyword evidence="4 10" id="KW-0812">Transmembrane</keyword>
<evidence type="ECO:0000256" key="10">
    <source>
        <dbReference type="PROSITE-ProRule" id="PRU01360"/>
    </source>
</evidence>
<dbReference type="EMBL" id="UPXZ01000037">
    <property type="protein sequence ID" value="VBB47316.1"/>
    <property type="molecule type" value="Genomic_DNA"/>
</dbReference>
<dbReference type="SUPFAM" id="SSF49464">
    <property type="entry name" value="Carboxypeptidase regulatory domain-like"/>
    <property type="match status" value="1"/>
</dbReference>
<evidence type="ECO:0000256" key="5">
    <source>
        <dbReference type="ARBA" id="ARBA00022729"/>
    </source>
</evidence>
<dbReference type="NCBIfam" id="TIGR04057">
    <property type="entry name" value="SusC_RagA_signa"/>
    <property type="match status" value="1"/>
</dbReference>
<dbReference type="GO" id="GO:0015344">
    <property type="term" value="F:siderophore uptake transmembrane transporter activity"/>
    <property type="evidence" value="ECO:0007669"/>
    <property type="project" value="TreeGrafter"/>
</dbReference>
<feature type="domain" description="TonB-dependent receptor plug" evidence="14">
    <location>
        <begin position="117"/>
        <end position="244"/>
    </location>
</feature>
<dbReference type="InterPro" id="IPR012910">
    <property type="entry name" value="Plug_dom"/>
</dbReference>
<evidence type="ECO:0000256" key="2">
    <source>
        <dbReference type="ARBA" id="ARBA00022448"/>
    </source>
</evidence>